<dbReference type="NCBIfam" id="TIGR00442">
    <property type="entry name" value="hisS"/>
    <property type="match status" value="1"/>
</dbReference>
<feature type="binding site" evidence="11">
    <location>
        <begin position="286"/>
        <end position="287"/>
    </location>
    <ligand>
        <name>L-histidine</name>
        <dbReference type="ChEBI" id="CHEBI:57595"/>
    </ligand>
</feature>
<evidence type="ECO:0000256" key="6">
    <source>
        <dbReference type="ARBA" id="ARBA00022840"/>
    </source>
</evidence>
<dbReference type="SUPFAM" id="SSF55681">
    <property type="entry name" value="Class II aaRS and biotin synthetases"/>
    <property type="match status" value="1"/>
</dbReference>
<evidence type="ECO:0000313" key="14">
    <source>
        <dbReference type="Proteomes" id="UP000029995"/>
    </source>
</evidence>
<evidence type="ECO:0000256" key="8">
    <source>
        <dbReference type="ARBA" id="ARBA00023146"/>
    </source>
</evidence>
<feature type="binding site" evidence="11">
    <location>
        <position position="119"/>
    </location>
    <ligand>
        <name>L-histidine</name>
        <dbReference type="ChEBI" id="CHEBI:57595"/>
    </ligand>
</feature>
<keyword evidence="8 10" id="KW-0030">Aminoacyl-tRNA synthetase</keyword>
<dbReference type="SUPFAM" id="SSF52954">
    <property type="entry name" value="Class II aaRS ABD-related"/>
    <property type="match status" value="1"/>
</dbReference>
<sequence length="447" mass="48737">MSETRIIKPQPISGFPEWLPEEKLVEDHILRIIREEYERYGFTPVETAAVERREILTAKGIVEKEIYALSRLAAGEGEDPSTDMALHFDLTVPTARYVAQNAARLTFPFRRYQIQKVWRGERPQAGRFREFYQADIDVIGNGSLGLLNDAEIPCVINAIFARIGIGEFVIRINNRKLLQGYLLDQGLTAEGVGAALKVIDAIEKVSRERTVADLSAQAGIDAATAERIVDLVTRPVTIADLRAIEGGELYREGLDELGQVADGLAAFQVPAHRWRIDLAIVRGLDYYTGTVYETQLVANPEVGSICSGGRYEDLASNYTRQKLPGVGISIGVTRLLSRLFDAGLLKPGAATPAQVLVTVMDRAQLPYYLGLATTLRAAGIATELFTEGKKVGDQLKYADKKGFRLAVIAGETEIAEGAAVLKNLSSGEQSTHPQAGLADAVRQALAG</sequence>
<evidence type="ECO:0000256" key="1">
    <source>
        <dbReference type="ARBA" id="ARBA00008226"/>
    </source>
</evidence>
<dbReference type="CDD" id="cd00859">
    <property type="entry name" value="HisRS_anticodon"/>
    <property type="match status" value="1"/>
</dbReference>
<dbReference type="PIRSF" id="PIRSF001549">
    <property type="entry name" value="His-tRNA_synth"/>
    <property type="match status" value="1"/>
</dbReference>
<organism evidence="13 14">
    <name type="scientific">Inquilinus limosus MP06</name>
    <dbReference type="NCBI Taxonomy" id="1398085"/>
    <lineage>
        <taxon>Bacteria</taxon>
        <taxon>Pseudomonadati</taxon>
        <taxon>Pseudomonadota</taxon>
        <taxon>Alphaproteobacteria</taxon>
        <taxon>Rhodospirillales</taxon>
        <taxon>Rhodospirillaceae</taxon>
        <taxon>Inquilinus</taxon>
    </lineage>
</organism>
<keyword evidence="6 10" id="KW-0067">ATP-binding</keyword>
<evidence type="ECO:0000256" key="11">
    <source>
        <dbReference type="PIRSR" id="PIRSR001549-1"/>
    </source>
</evidence>
<dbReference type="CDD" id="cd00773">
    <property type="entry name" value="HisRS-like_core"/>
    <property type="match status" value="1"/>
</dbReference>
<dbReference type="Gene3D" id="3.40.50.800">
    <property type="entry name" value="Anticodon-binding domain"/>
    <property type="match status" value="1"/>
</dbReference>
<dbReference type="EC" id="6.1.1.21" evidence="10"/>
<dbReference type="AlphaFoldDB" id="A0A0A0D0C9"/>
<evidence type="ECO:0000256" key="3">
    <source>
        <dbReference type="ARBA" id="ARBA00022490"/>
    </source>
</evidence>
<dbReference type="PANTHER" id="PTHR11476:SF7">
    <property type="entry name" value="HISTIDINE--TRNA LIGASE"/>
    <property type="match status" value="1"/>
</dbReference>
<dbReference type="PROSITE" id="PS50862">
    <property type="entry name" value="AA_TRNA_LIGASE_II"/>
    <property type="match status" value="1"/>
</dbReference>
<dbReference type="GO" id="GO:0005737">
    <property type="term" value="C:cytoplasm"/>
    <property type="evidence" value="ECO:0007669"/>
    <property type="project" value="UniProtKB-SubCell"/>
</dbReference>
<evidence type="ECO:0000256" key="10">
    <source>
        <dbReference type="HAMAP-Rule" id="MF_00127"/>
    </source>
</evidence>
<feature type="binding site" evidence="11">
    <location>
        <position position="282"/>
    </location>
    <ligand>
        <name>L-histidine</name>
        <dbReference type="ChEBI" id="CHEBI:57595"/>
    </ligand>
</feature>
<dbReference type="GO" id="GO:0004821">
    <property type="term" value="F:histidine-tRNA ligase activity"/>
    <property type="evidence" value="ECO:0007669"/>
    <property type="project" value="UniProtKB-UniRule"/>
</dbReference>
<keyword evidence="5 10" id="KW-0547">Nucleotide-binding</keyword>
<dbReference type="InterPro" id="IPR006195">
    <property type="entry name" value="aa-tRNA-synth_II"/>
</dbReference>
<keyword evidence="3 10" id="KW-0963">Cytoplasm</keyword>
<accession>A0A0A0D0C9</accession>
<evidence type="ECO:0000256" key="9">
    <source>
        <dbReference type="ARBA" id="ARBA00047639"/>
    </source>
</evidence>
<evidence type="ECO:0000256" key="5">
    <source>
        <dbReference type="ARBA" id="ARBA00022741"/>
    </source>
</evidence>
<dbReference type="Gene3D" id="3.30.930.10">
    <property type="entry name" value="Bira Bifunctional Protein, Domain 2"/>
    <property type="match status" value="1"/>
</dbReference>
<dbReference type="OrthoDB" id="9800814at2"/>
<keyword evidence="7 10" id="KW-0648">Protein biosynthesis</keyword>
<protein>
    <recommendedName>
        <fullName evidence="10">Histidine--tRNA ligase</fullName>
        <ecNumber evidence="10">6.1.1.21</ecNumber>
    </recommendedName>
    <alternativeName>
        <fullName evidence="10">Histidyl-tRNA synthetase</fullName>
        <shortName evidence="10">HisRS</shortName>
    </alternativeName>
</protein>
<dbReference type="InterPro" id="IPR004154">
    <property type="entry name" value="Anticodon-bd"/>
</dbReference>
<feature type="binding site" evidence="11">
    <location>
        <begin position="89"/>
        <end position="91"/>
    </location>
    <ligand>
        <name>L-histidine</name>
        <dbReference type="ChEBI" id="CHEBI:57595"/>
    </ligand>
</feature>
<dbReference type="Pfam" id="PF03129">
    <property type="entry name" value="HGTP_anticodon"/>
    <property type="match status" value="1"/>
</dbReference>
<evidence type="ECO:0000256" key="7">
    <source>
        <dbReference type="ARBA" id="ARBA00022917"/>
    </source>
</evidence>
<evidence type="ECO:0000259" key="12">
    <source>
        <dbReference type="PROSITE" id="PS50862"/>
    </source>
</evidence>
<name>A0A0A0D0C9_9PROT</name>
<dbReference type="Proteomes" id="UP000029995">
    <property type="component" value="Unassembled WGS sequence"/>
</dbReference>
<dbReference type="InterPro" id="IPR045864">
    <property type="entry name" value="aa-tRNA-synth_II/BPL/LPL"/>
</dbReference>
<comment type="subcellular location">
    <subcellularLocation>
        <location evidence="10">Cytoplasm</location>
    </subcellularLocation>
</comment>
<feature type="domain" description="Aminoacyl-transfer RNA synthetases class-II family profile" evidence="12">
    <location>
        <begin position="29"/>
        <end position="347"/>
    </location>
</feature>
<keyword evidence="4 10" id="KW-0436">Ligase</keyword>
<feature type="binding site" evidence="11">
    <location>
        <position position="137"/>
    </location>
    <ligand>
        <name>L-histidine</name>
        <dbReference type="ChEBI" id="CHEBI:57595"/>
    </ligand>
</feature>
<gene>
    <name evidence="10" type="primary">hisS</name>
    <name evidence="13" type="ORF">P409_32370</name>
</gene>
<evidence type="ECO:0000256" key="2">
    <source>
        <dbReference type="ARBA" id="ARBA00011738"/>
    </source>
</evidence>
<proteinExistence type="inferred from homology"/>
<dbReference type="GO" id="GO:0005524">
    <property type="term" value="F:ATP binding"/>
    <property type="evidence" value="ECO:0007669"/>
    <property type="project" value="UniProtKB-UniRule"/>
</dbReference>
<dbReference type="PANTHER" id="PTHR11476">
    <property type="entry name" value="HISTIDYL-TRNA SYNTHETASE"/>
    <property type="match status" value="1"/>
</dbReference>
<feature type="binding site" evidence="11">
    <location>
        <position position="133"/>
    </location>
    <ligand>
        <name>L-histidine</name>
        <dbReference type="ChEBI" id="CHEBI:57595"/>
    </ligand>
</feature>
<dbReference type="GO" id="GO:0006427">
    <property type="term" value="P:histidyl-tRNA aminoacylation"/>
    <property type="evidence" value="ECO:0007669"/>
    <property type="project" value="UniProtKB-UniRule"/>
</dbReference>
<reference evidence="13 14" key="1">
    <citation type="submission" date="2014-01" db="EMBL/GenBank/DDBJ databases">
        <title>Genome sequence determination for a cystic fibrosis isolate, Inquilinus limosus.</title>
        <authorList>
            <person name="Pino M."/>
            <person name="Di Conza J."/>
            <person name="Gutkind G."/>
        </authorList>
    </citation>
    <scope>NUCLEOTIDE SEQUENCE [LARGE SCALE GENOMIC DNA]</scope>
    <source>
        <strain evidence="13 14">MP06</strain>
    </source>
</reference>
<dbReference type="InterPro" id="IPR041715">
    <property type="entry name" value="HisRS-like_core"/>
</dbReference>
<evidence type="ECO:0000313" key="13">
    <source>
        <dbReference type="EMBL" id="KGM30547.1"/>
    </source>
</evidence>
<dbReference type="InterPro" id="IPR015807">
    <property type="entry name" value="His-tRNA-ligase"/>
</dbReference>
<dbReference type="InterPro" id="IPR033656">
    <property type="entry name" value="HisRS_anticodon"/>
</dbReference>
<comment type="similarity">
    <text evidence="1 10">Belongs to the class-II aminoacyl-tRNA synthetase family.</text>
</comment>
<comment type="caution">
    <text evidence="13">The sequence shown here is derived from an EMBL/GenBank/DDBJ whole genome shotgun (WGS) entry which is preliminary data.</text>
</comment>
<dbReference type="EMBL" id="JANX01000789">
    <property type="protein sequence ID" value="KGM30547.1"/>
    <property type="molecule type" value="Genomic_DNA"/>
</dbReference>
<dbReference type="InterPro" id="IPR004516">
    <property type="entry name" value="HisRS/HisZ"/>
</dbReference>
<dbReference type="RefSeq" id="WP_034848310.1">
    <property type="nucleotide sequence ID" value="NZ_JANX01000789.1"/>
</dbReference>
<comment type="catalytic activity">
    <reaction evidence="9 10">
        <text>tRNA(His) + L-histidine + ATP = L-histidyl-tRNA(His) + AMP + diphosphate + H(+)</text>
        <dbReference type="Rhea" id="RHEA:17313"/>
        <dbReference type="Rhea" id="RHEA-COMP:9665"/>
        <dbReference type="Rhea" id="RHEA-COMP:9689"/>
        <dbReference type="ChEBI" id="CHEBI:15378"/>
        <dbReference type="ChEBI" id="CHEBI:30616"/>
        <dbReference type="ChEBI" id="CHEBI:33019"/>
        <dbReference type="ChEBI" id="CHEBI:57595"/>
        <dbReference type="ChEBI" id="CHEBI:78442"/>
        <dbReference type="ChEBI" id="CHEBI:78527"/>
        <dbReference type="ChEBI" id="CHEBI:456215"/>
        <dbReference type="EC" id="6.1.1.21"/>
    </reaction>
</comment>
<evidence type="ECO:0000256" key="4">
    <source>
        <dbReference type="ARBA" id="ARBA00022598"/>
    </source>
</evidence>
<dbReference type="HAMAP" id="MF_00127">
    <property type="entry name" value="His_tRNA_synth"/>
    <property type="match status" value="1"/>
</dbReference>
<dbReference type="Pfam" id="PF13393">
    <property type="entry name" value="tRNA-synt_His"/>
    <property type="match status" value="1"/>
</dbReference>
<comment type="subunit">
    <text evidence="2 10">Homodimer.</text>
</comment>
<dbReference type="InterPro" id="IPR036621">
    <property type="entry name" value="Anticodon-bd_dom_sf"/>
</dbReference>